<dbReference type="RefSeq" id="WP_072990008.1">
    <property type="nucleotide sequence ID" value="NZ_FQWE01000004.1"/>
</dbReference>
<protein>
    <recommendedName>
        <fullName evidence="3">Transcription elongation factor, GreA/GreB, C-term</fullName>
    </recommendedName>
</protein>
<evidence type="ECO:0000313" key="2">
    <source>
        <dbReference type="Proteomes" id="UP000184036"/>
    </source>
</evidence>
<name>A0A1M5GQQ8_9FLAO</name>
<accession>A0A1M5GQQ8</accession>
<dbReference type="Proteomes" id="UP000184036">
    <property type="component" value="Unassembled WGS sequence"/>
</dbReference>
<dbReference type="OrthoDB" id="667380at2"/>
<keyword evidence="2" id="KW-1185">Reference proteome</keyword>
<dbReference type="STRING" id="271157.SAMN05444396_10495"/>
<gene>
    <name evidence="1" type="ORF">SAMN05444396_10495</name>
</gene>
<evidence type="ECO:0008006" key="3">
    <source>
        <dbReference type="Google" id="ProtNLM"/>
    </source>
</evidence>
<organism evidence="1 2">
    <name type="scientific">Flavobacterium segetis</name>
    <dbReference type="NCBI Taxonomy" id="271157"/>
    <lineage>
        <taxon>Bacteria</taxon>
        <taxon>Pseudomonadati</taxon>
        <taxon>Bacteroidota</taxon>
        <taxon>Flavobacteriia</taxon>
        <taxon>Flavobacteriales</taxon>
        <taxon>Flavobacteriaceae</taxon>
        <taxon>Flavobacterium</taxon>
    </lineage>
</organism>
<sequence length="148" mass="16515">MDISKKLILDACIKKQNDLIDNFKSQLDSMNSDVFEFDHSPSQTESRAAGKIELLNAVGKELDFAIREMDLLKMLNPEKVSSIVEPGALVVTDRMKLFISVSIEEIGVGGEIIFGISTKAPIYEKMRGLEKGASFKFNDTEYNIEAIH</sequence>
<evidence type="ECO:0000313" key="1">
    <source>
        <dbReference type="EMBL" id="SHG06046.1"/>
    </source>
</evidence>
<dbReference type="EMBL" id="FQWE01000004">
    <property type="protein sequence ID" value="SHG06046.1"/>
    <property type="molecule type" value="Genomic_DNA"/>
</dbReference>
<proteinExistence type="predicted"/>
<reference evidence="2" key="1">
    <citation type="submission" date="2016-11" db="EMBL/GenBank/DDBJ databases">
        <authorList>
            <person name="Varghese N."/>
            <person name="Submissions S."/>
        </authorList>
    </citation>
    <scope>NUCLEOTIDE SEQUENCE [LARGE SCALE GENOMIC DNA]</scope>
    <source>
        <strain evidence="2">DSM 19741</strain>
    </source>
</reference>
<dbReference type="AlphaFoldDB" id="A0A1M5GQQ8"/>